<dbReference type="OrthoDB" id="10576049at2759"/>
<accession>A0A8I6RS02</accession>
<organism evidence="2 3">
    <name type="scientific">Cimex lectularius</name>
    <name type="common">Bed bug</name>
    <name type="synonym">Acanthia lectularia</name>
    <dbReference type="NCBI Taxonomy" id="79782"/>
    <lineage>
        <taxon>Eukaryota</taxon>
        <taxon>Metazoa</taxon>
        <taxon>Ecdysozoa</taxon>
        <taxon>Arthropoda</taxon>
        <taxon>Hexapoda</taxon>
        <taxon>Insecta</taxon>
        <taxon>Pterygota</taxon>
        <taxon>Neoptera</taxon>
        <taxon>Paraneoptera</taxon>
        <taxon>Hemiptera</taxon>
        <taxon>Heteroptera</taxon>
        <taxon>Panheteroptera</taxon>
        <taxon>Cimicomorpha</taxon>
        <taxon>Cimicidae</taxon>
        <taxon>Cimex</taxon>
    </lineage>
</organism>
<dbReference type="Proteomes" id="UP000494040">
    <property type="component" value="Unassembled WGS sequence"/>
</dbReference>
<feature type="chain" id="PRO_5035192723" evidence="1">
    <location>
        <begin position="30"/>
        <end position="882"/>
    </location>
</feature>
<dbReference type="GeneID" id="106667194"/>
<keyword evidence="3" id="KW-1185">Reference proteome</keyword>
<dbReference type="EnsemblMetazoa" id="XM_014394985.2">
    <property type="protein sequence ID" value="XP_014250471.1"/>
    <property type="gene ID" value="LOC106667194"/>
</dbReference>
<keyword evidence="1" id="KW-0732">Signal</keyword>
<evidence type="ECO:0000313" key="2">
    <source>
        <dbReference type="EnsemblMetazoa" id="XP_014250471.1"/>
    </source>
</evidence>
<protein>
    <submittedName>
        <fullName evidence="2">Uncharacterized protein</fullName>
    </submittedName>
</protein>
<feature type="signal peptide" evidence="1">
    <location>
        <begin position="1"/>
        <end position="29"/>
    </location>
</feature>
<reference evidence="2" key="1">
    <citation type="submission" date="2022-01" db="UniProtKB">
        <authorList>
            <consortium name="EnsemblMetazoa"/>
        </authorList>
    </citation>
    <scope>IDENTIFICATION</scope>
</reference>
<dbReference type="RefSeq" id="XP_014250471.1">
    <property type="nucleotide sequence ID" value="XM_014394985.2"/>
</dbReference>
<proteinExistence type="predicted"/>
<evidence type="ECO:0000313" key="3">
    <source>
        <dbReference type="Proteomes" id="UP000494040"/>
    </source>
</evidence>
<dbReference type="KEGG" id="clec:106667194"/>
<dbReference type="AlphaFoldDB" id="A0A8I6RS02"/>
<name>A0A8I6RS02_CIMLE</name>
<sequence>MNSKRTFMMARLIFILFIAGLFLIGRSSGSALNHAEENKGTEVPPPHLQANSNSSYNYLGRLLLDIENTWCAFIKDNQKLVKDVLSVYFQHLNEFLCHNSSETTSAFKNAFLTYSGLVKDPESENARLVWSTFERLRNMWCEFANNESLISEHVLPKLNFTNLNWESIFKELPNDLLKLKQLLLGLEHNVSKRSPENTLLPTLGMNWVRETLMLNKDGSIWKGFEQYSNMKLDAAMDAILADDAADFINVSDFRKLFSKENGNNKTREPFEIAQLIAVAAAQAIKSIQKEYPLDPDDMYYQLSKNEQAEKKRIFLQHVNSFVYSKINRPLQIFNEVNYIKNYAMKSKKTNRQLLKDTTALIKSRLLEPTSLFIWEEINVPKVYCITPIAKRAVNLLVTSNNTTWDNRHSQNLKSVKRDAKSIPNSAKMDFFKFFTITMEQLGKQLHKYESEGKESFDEDITLFNVSVNNKLEGILRSCSLSNTSASDPMKGCNNTVTLESAGIILVSSAVHIGLELEHSKFPTDYNTMSREQQAKEKLRVLKAFYKAVSMMDKDKLFECVYNFITKDIMSPDKTFRDLLEYLVECLKEKAMKPEFYKGEKTFAHAGHHHRHAASRLRRGLHQDFLFMNRLVKKVKRSANDRPMSKEEWKAKKEQFFRNQMFGQENIDPHNESLTDIEKNVKGILDGFAIESGSGDKPTTLKMSKKWKPVVQRIRRASGENLTDEVGSSEDEERLSLSQDEKIVLEEALDRIISAIINHRNELMSRTRKFISLVVHILAKSEKMEPEALSCIARAGVTFMSETRKHLNTVFKGFRSELETMKKTLWSEDSVDGSDKDETITKLISAELMRDVEDAIAASSRTYEVNKVRLFEKFMICKAKNSI</sequence>
<evidence type="ECO:0000256" key="1">
    <source>
        <dbReference type="SAM" id="SignalP"/>
    </source>
</evidence>